<comment type="caution">
    <text evidence="1">The sequence shown here is derived from an EMBL/GenBank/DDBJ whole genome shotgun (WGS) entry which is preliminary data.</text>
</comment>
<proteinExistence type="predicted"/>
<sequence length="373" mass="42186">MAGTKNADLIDLIATTLPNLPEQYFEVTWTNNDYEACRIYQRERMEIDGGTSIKRKVMFSPTGNARYRRLFDTDDPAVSDVMVEIDVPWTQIGTHYSWDILEIKRNANSARGFIRLLETRRIDGLWSLADLIEERFWKTPDSSTDDLNPYGVPYYLNMLDVGGTTAGFNGKNVVFGDRSLSVTCAGISTTTEPRWANWAAVYTKVDNALLEAFRLAFTRTKFKAPLIINDPSQARNAAKRVYCNSDTIVKLQVLADARDDFHRGKDVLGNIRIDDGATVYLNRLPVVYITQLDDAQVAPTGAASATMEVDPIYCVDFEKFIPYVQDGYWMEEGEPMTDRTQHTTFTIFLDGSHNNLCVNRRQAGFVLHKPIVA</sequence>
<accession>A0A0F9PBB5</accession>
<reference evidence="1" key="1">
    <citation type="journal article" date="2015" name="Nature">
        <title>Complex archaea that bridge the gap between prokaryotes and eukaryotes.</title>
        <authorList>
            <person name="Spang A."/>
            <person name="Saw J.H."/>
            <person name="Jorgensen S.L."/>
            <person name="Zaremba-Niedzwiedzka K."/>
            <person name="Martijn J."/>
            <person name="Lind A.E."/>
            <person name="van Eijk R."/>
            <person name="Schleper C."/>
            <person name="Guy L."/>
            <person name="Ettema T.J."/>
        </authorList>
    </citation>
    <scope>NUCLEOTIDE SEQUENCE</scope>
</reference>
<dbReference type="EMBL" id="LAZR01002639">
    <property type="protein sequence ID" value="KKN27404.1"/>
    <property type="molecule type" value="Genomic_DNA"/>
</dbReference>
<evidence type="ECO:0000313" key="1">
    <source>
        <dbReference type="EMBL" id="KKN27404.1"/>
    </source>
</evidence>
<evidence type="ECO:0008006" key="2">
    <source>
        <dbReference type="Google" id="ProtNLM"/>
    </source>
</evidence>
<gene>
    <name evidence="1" type="ORF">LCGC14_0864860</name>
</gene>
<dbReference type="AlphaFoldDB" id="A0A0F9PBB5"/>
<protein>
    <recommendedName>
        <fullName evidence="2">Bacteriophage Mu GpT domain-containing protein</fullName>
    </recommendedName>
</protein>
<name>A0A0F9PBB5_9ZZZZ</name>
<organism evidence="1">
    <name type="scientific">marine sediment metagenome</name>
    <dbReference type="NCBI Taxonomy" id="412755"/>
    <lineage>
        <taxon>unclassified sequences</taxon>
        <taxon>metagenomes</taxon>
        <taxon>ecological metagenomes</taxon>
    </lineage>
</organism>